<reference evidence="1 2" key="1">
    <citation type="submission" date="2019-11" db="EMBL/GenBank/DDBJ databases">
        <title>Lactobacillus sp. nov. CRM56-3, isolated from fermented tea leaves.</title>
        <authorList>
            <person name="Phuengjayaem S."/>
            <person name="Tanasupawat S."/>
        </authorList>
    </citation>
    <scope>NUCLEOTIDE SEQUENCE [LARGE SCALE GENOMIC DNA]</scope>
    <source>
        <strain evidence="1 2">CRM56-3</strain>
    </source>
</reference>
<organism evidence="1 2">
    <name type="scientific">Secundilactobacillus folii</name>
    <dbReference type="NCBI Taxonomy" id="2678357"/>
    <lineage>
        <taxon>Bacteria</taxon>
        <taxon>Bacillati</taxon>
        <taxon>Bacillota</taxon>
        <taxon>Bacilli</taxon>
        <taxon>Lactobacillales</taxon>
        <taxon>Lactobacillaceae</taxon>
        <taxon>Secundilactobacillus</taxon>
    </lineage>
</organism>
<dbReference type="InterPro" id="IPR016155">
    <property type="entry name" value="Mopterin_synth/thiamin_S_b"/>
</dbReference>
<dbReference type="AlphaFoldDB" id="A0A7X2XTA3"/>
<comment type="caution">
    <text evidence="1">The sequence shown here is derived from an EMBL/GenBank/DDBJ whole genome shotgun (WGS) entry which is preliminary data.</text>
</comment>
<sequence>MVIVNGEPVAEAVGLNIQTFLEQRQTPVDHVVVELNGHIIHRPEFENTTLSPNDKLELITFVGGGR</sequence>
<dbReference type="PANTHER" id="PTHR34472:SF1">
    <property type="entry name" value="SULFUR CARRIER PROTEIN THIS"/>
    <property type="match status" value="1"/>
</dbReference>
<keyword evidence="2" id="KW-1185">Reference proteome</keyword>
<dbReference type="Gene3D" id="3.10.20.30">
    <property type="match status" value="1"/>
</dbReference>
<dbReference type="CDD" id="cd00565">
    <property type="entry name" value="Ubl_ThiS"/>
    <property type="match status" value="1"/>
</dbReference>
<dbReference type="RefSeq" id="WP_155430524.1">
    <property type="nucleotide sequence ID" value="NZ_WNJO01000001.1"/>
</dbReference>
<dbReference type="InterPro" id="IPR003749">
    <property type="entry name" value="ThiS/MoaD-like"/>
</dbReference>
<name>A0A7X2XTA3_9LACO</name>
<evidence type="ECO:0000313" key="1">
    <source>
        <dbReference type="EMBL" id="MTV81244.1"/>
    </source>
</evidence>
<dbReference type="Proteomes" id="UP000466388">
    <property type="component" value="Unassembled WGS sequence"/>
</dbReference>
<protein>
    <submittedName>
        <fullName evidence="1">Sulfur carrier protein ThiS</fullName>
    </submittedName>
</protein>
<dbReference type="PANTHER" id="PTHR34472">
    <property type="entry name" value="SULFUR CARRIER PROTEIN THIS"/>
    <property type="match status" value="1"/>
</dbReference>
<proteinExistence type="predicted"/>
<dbReference type="NCBIfam" id="TIGR01683">
    <property type="entry name" value="thiS"/>
    <property type="match status" value="1"/>
</dbReference>
<dbReference type="EMBL" id="WNJO01000001">
    <property type="protein sequence ID" value="MTV81244.1"/>
    <property type="molecule type" value="Genomic_DNA"/>
</dbReference>
<gene>
    <name evidence="1" type="primary">thiS</name>
    <name evidence="1" type="ORF">GM612_01070</name>
</gene>
<accession>A0A7X2XTA3</accession>
<dbReference type="InterPro" id="IPR010035">
    <property type="entry name" value="Thi_S"/>
</dbReference>
<dbReference type="SUPFAM" id="SSF54285">
    <property type="entry name" value="MoaD/ThiS"/>
    <property type="match status" value="1"/>
</dbReference>
<dbReference type="InterPro" id="IPR012675">
    <property type="entry name" value="Beta-grasp_dom_sf"/>
</dbReference>
<evidence type="ECO:0000313" key="2">
    <source>
        <dbReference type="Proteomes" id="UP000466388"/>
    </source>
</evidence>
<dbReference type="Pfam" id="PF02597">
    <property type="entry name" value="ThiS"/>
    <property type="match status" value="1"/>
</dbReference>